<dbReference type="Pfam" id="PF13403">
    <property type="entry name" value="Hint_2"/>
    <property type="match status" value="1"/>
</dbReference>
<evidence type="ECO:0000313" key="3">
    <source>
        <dbReference type="Proteomes" id="UP000304880"/>
    </source>
</evidence>
<protein>
    <submittedName>
        <fullName evidence="2">Hint domain-containing protein</fullName>
    </submittedName>
</protein>
<dbReference type="Gene3D" id="2.170.16.10">
    <property type="entry name" value="Hedgehog/Intein (Hint) domain"/>
    <property type="match status" value="1"/>
</dbReference>
<dbReference type="EMBL" id="VDDC01000021">
    <property type="protein sequence ID" value="TNH38851.1"/>
    <property type="molecule type" value="Genomic_DNA"/>
</dbReference>
<dbReference type="SUPFAM" id="SSF51294">
    <property type="entry name" value="Hedgehog/intein (Hint) domain"/>
    <property type="match status" value="1"/>
</dbReference>
<gene>
    <name evidence="2" type="ORF">FHD67_12365</name>
</gene>
<dbReference type="AlphaFoldDB" id="A0A5C4R525"/>
<dbReference type="InterPro" id="IPR036844">
    <property type="entry name" value="Hint_dom_sf"/>
</dbReference>
<sequence length="410" mass="43539">MPVLTQLEGTTITGTVDSPVVTLPPTSVLNDFGAGQSFDGYRVQDDETGPATVAAGEFLTPVIDEEPLPGTYLGSGILSTAGLRVGNPAGGLLSPNLGLSAQINPVGVDYFRDGEGNVYFISDAPLTADRLLVTVTVKLTGLPSETLTVPLSELNDTIADLDPTGLLVPLLPGVDDLAQSLLDSAVISTTIDADGTLELPDGDFEVVCFAAGTLIDTPDGPVAVQTLRPGDLVMTRDNGAQPLRWTGSQRLSAVALARNPRLTPVRITAGALGINTPSRDLIVSPQHRVLVRSRIAQRMFGTFEVLVAAKQLLSLDGFELATDLAEVEYFHIMFDRHEVIRSNGADTESLYTGVQALRMVGPAARQELLTLFPDLVDAGRATLPARDLPQNRMVRKMAERHQRNACALVG</sequence>
<dbReference type="InterPro" id="IPR028992">
    <property type="entry name" value="Hedgehog/Intein_dom"/>
</dbReference>
<evidence type="ECO:0000313" key="2">
    <source>
        <dbReference type="EMBL" id="TNH38851.1"/>
    </source>
</evidence>
<organism evidence="2 3">
    <name type="scientific">Paracoccus haeundaensis</name>
    <dbReference type="NCBI Taxonomy" id="225362"/>
    <lineage>
        <taxon>Bacteria</taxon>
        <taxon>Pseudomonadati</taxon>
        <taxon>Pseudomonadota</taxon>
        <taxon>Alphaproteobacteria</taxon>
        <taxon>Rhodobacterales</taxon>
        <taxon>Paracoccaceae</taxon>
        <taxon>Paracoccus</taxon>
    </lineage>
</organism>
<comment type="caution">
    <text evidence="2">The sequence shown here is derived from an EMBL/GenBank/DDBJ whole genome shotgun (WGS) entry which is preliminary data.</text>
</comment>
<accession>A0A5C4R525</accession>
<name>A0A5C4R525_9RHOB</name>
<reference evidence="2 3" key="1">
    <citation type="submission" date="2019-06" db="EMBL/GenBank/DDBJ databases">
        <authorList>
            <person name="Li J."/>
        </authorList>
    </citation>
    <scope>NUCLEOTIDE SEQUENCE [LARGE SCALE GENOMIC DNA]</scope>
    <source>
        <strain evidence="2 3">CGMCC 1.8012</strain>
    </source>
</reference>
<evidence type="ECO:0000259" key="1">
    <source>
        <dbReference type="Pfam" id="PF13403"/>
    </source>
</evidence>
<feature type="domain" description="Hedgehog/Intein (Hint)" evidence="1">
    <location>
        <begin position="207"/>
        <end position="353"/>
    </location>
</feature>
<dbReference type="Proteomes" id="UP000304880">
    <property type="component" value="Unassembled WGS sequence"/>
</dbReference>
<proteinExistence type="predicted"/>
<dbReference type="RefSeq" id="WP_139598854.1">
    <property type="nucleotide sequence ID" value="NZ_VDDC01000021.1"/>
</dbReference>
<keyword evidence="3" id="KW-1185">Reference proteome</keyword>